<evidence type="ECO:0000259" key="6">
    <source>
        <dbReference type="Pfam" id="PF02737"/>
    </source>
</evidence>
<dbReference type="InterPro" id="IPR022694">
    <property type="entry name" value="3-OHacyl-CoA_DH"/>
</dbReference>
<comment type="caution">
    <text evidence="7">The sequence shown here is derived from an EMBL/GenBank/DDBJ whole genome shotgun (WGS) entry which is preliminary data.</text>
</comment>
<feature type="domain" description="3-hydroxyacyl-CoA dehydrogenase C-terminal" evidence="5">
    <location>
        <begin position="192"/>
        <end position="289"/>
    </location>
</feature>
<keyword evidence="8" id="KW-1185">Reference proteome</keyword>
<gene>
    <name evidence="7" type="ORF">G4D61_05930</name>
</gene>
<keyword evidence="3" id="KW-0560">Oxidoreductase</keyword>
<dbReference type="GO" id="GO:0070403">
    <property type="term" value="F:NAD+ binding"/>
    <property type="evidence" value="ECO:0007669"/>
    <property type="project" value="InterPro"/>
</dbReference>
<dbReference type="GO" id="GO:0016616">
    <property type="term" value="F:oxidoreductase activity, acting on the CH-OH group of donors, NAD or NADP as acceptor"/>
    <property type="evidence" value="ECO:0007669"/>
    <property type="project" value="InterPro"/>
</dbReference>
<reference evidence="7 8" key="2">
    <citation type="submission" date="2020-03" db="EMBL/GenBank/DDBJ databases">
        <title>Bacillus aquiflavi sp. nov., isolated from yellow water of strong flavor Chinese baijiu in Yibin region of China.</title>
        <authorList>
            <person name="Xie J."/>
        </authorList>
    </citation>
    <scope>NUCLEOTIDE SEQUENCE [LARGE SCALE GENOMIC DNA]</scope>
    <source>
        <strain evidence="7 8">Gsoil 114</strain>
    </source>
</reference>
<dbReference type="AlphaFoldDB" id="A0A6M0P4S9"/>
<evidence type="ECO:0000256" key="4">
    <source>
        <dbReference type="PIRSR" id="PIRSR000105-1"/>
    </source>
</evidence>
<protein>
    <submittedName>
        <fullName evidence="7">3-hydroxyacyl-CoA dehydrogenase family protein</fullName>
    </submittedName>
</protein>
<feature type="site" description="Important for catalytic activity" evidence="4">
    <location>
        <position position="144"/>
    </location>
</feature>
<dbReference type="EMBL" id="JAAIWK010000006">
    <property type="protein sequence ID" value="NEY19507.1"/>
    <property type="molecule type" value="Genomic_DNA"/>
</dbReference>
<evidence type="ECO:0000256" key="3">
    <source>
        <dbReference type="ARBA" id="ARBA00023002"/>
    </source>
</evidence>
<organism evidence="7 8">
    <name type="scientific">Heyndrickxia ginsengihumi</name>
    <dbReference type="NCBI Taxonomy" id="363870"/>
    <lineage>
        <taxon>Bacteria</taxon>
        <taxon>Bacillati</taxon>
        <taxon>Bacillota</taxon>
        <taxon>Bacilli</taxon>
        <taxon>Bacillales</taxon>
        <taxon>Bacillaceae</taxon>
        <taxon>Heyndrickxia</taxon>
    </lineage>
</organism>
<dbReference type="Pfam" id="PF02737">
    <property type="entry name" value="3HCDH_N"/>
    <property type="match status" value="1"/>
</dbReference>
<dbReference type="InterPro" id="IPR013328">
    <property type="entry name" value="6PGD_dom2"/>
</dbReference>
<dbReference type="Pfam" id="PF00725">
    <property type="entry name" value="3HCDH"/>
    <property type="match status" value="1"/>
</dbReference>
<evidence type="ECO:0000259" key="5">
    <source>
        <dbReference type="Pfam" id="PF00725"/>
    </source>
</evidence>
<dbReference type="InterPro" id="IPR008927">
    <property type="entry name" value="6-PGluconate_DH-like_C_sf"/>
</dbReference>
<name>A0A6M0P4S9_9BACI</name>
<dbReference type="Proteomes" id="UP000476934">
    <property type="component" value="Unassembled WGS sequence"/>
</dbReference>
<dbReference type="PANTHER" id="PTHR48075:SF5">
    <property type="entry name" value="3-HYDROXYBUTYRYL-COA DEHYDROGENASE"/>
    <property type="match status" value="1"/>
</dbReference>
<dbReference type="InterPro" id="IPR036291">
    <property type="entry name" value="NAD(P)-bd_dom_sf"/>
</dbReference>
<evidence type="ECO:0000256" key="2">
    <source>
        <dbReference type="ARBA" id="ARBA00009463"/>
    </source>
</evidence>
<proteinExistence type="inferred from homology"/>
<evidence type="ECO:0000256" key="1">
    <source>
        <dbReference type="ARBA" id="ARBA00005086"/>
    </source>
</evidence>
<comment type="similarity">
    <text evidence="2">Belongs to the 3-hydroxyacyl-CoA dehydrogenase family.</text>
</comment>
<comment type="pathway">
    <text evidence="1">Lipid metabolism; butanoate metabolism.</text>
</comment>
<dbReference type="InterPro" id="IPR006176">
    <property type="entry name" value="3-OHacyl-CoA_DH_NAD-bd"/>
</dbReference>
<evidence type="ECO:0000313" key="7">
    <source>
        <dbReference type="EMBL" id="NEY19507.1"/>
    </source>
</evidence>
<dbReference type="GO" id="GO:0006631">
    <property type="term" value="P:fatty acid metabolic process"/>
    <property type="evidence" value="ECO:0007669"/>
    <property type="project" value="InterPro"/>
</dbReference>
<dbReference type="PIRSF" id="PIRSF000105">
    <property type="entry name" value="HCDH"/>
    <property type="match status" value="1"/>
</dbReference>
<dbReference type="Gene3D" id="3.40.50.720">
    <property type="entry name" value="NAD(P)-binding Rossmann-like Domain"/>
    <property type="match status" value="1"/>
</dbReference>
<reference evidence="7 8" key="1">
    <citation type="submission" date="2020-02" db="EMBL/GenBank/DDBJ databases">
        <authorList>
            <person name="Feng H."/>
        </authorList>
    </citation>
    <scope>NUCLEOTIDE SEQUENCE [LARGE SCALE GENOMIC DNA]</scope>
    <source>
        <strain evidence="7 8">Gsoil 114</strain>
    </source>
</reference>
<dbReference type="PANTHER" id="PTHR48075">
    <property type="entry name" value="3-HYDROXYACYL-COA DEHYDROGENASE FAMILY PROTEIN"/>
    <property type="match status" value="1"/>
</dbReference>
<evidence type="ECO:0000313" key="8">
    <source>
        <dbReference type="Proteomes" id="UP000476934"/>
    </source>
</evidence>
<dbReference type="SUPFAM" id="SSF51735">
    <property type="entry name" value="NAD(P)-binding Rossmann-fold domains"/>
    <property type="match status" value="1"/>
</dbReference>
<accession>A0A6M0P4S9</accession>
<dbReference type="InterPro" id="IPR006108">
    <property type="entry name" value="3HC_DH_C"/>
</dbReference>
<dbReference type="Gene3D" id="1.10.1040.10">
    <property type="entry name" value="N-(1-d-carboxylethyl)-l-norvaline Dehydrogenase, domain 2"/>
    <property type="match status" value="1"/>
</dbReference>
<feature type="domain" description="3-hydroxyacyl-CoA dehydrogenase NAD binding" evidence="6">
    <location>
        <begin position="9"/>
        <end position="188"/>
    </location>
</feature>
<sequence length="315" mass="35249">MLFMIDKNISILGSGTMGHSIALTAALAGFSIKVWGNDQHDIERGSKELHRKLGILVAEEVIDESKSKEITERIQFTLSIGKCIQDASFIIEAVPEILDLKQRLYEQLDQRCSMDVILASNTSGLSPTAIASRMKHPERMIVTHFWNPAHLIPLVEVVRGEKTADKTVKKALSLLSEMNKKPIEVKKDILGSIGNRLQYALFREAQHILEIGAATVEEIDAAVRYSIGRRLTVTGPFMTADMGGLDVFHHISDYLFKDLSIAPTSLSTMKTLVAEGKYGQKNGAGFYQWSPEFSEKMNAEREKELIKWLKMDLMI</sequence>
<dbReference type="SUPFAM" id="SSF48179">
    <property type="entry name" value="6-phosphogluconate dehydrogenase C-terminal domain-like"/>
    <property type="match status" value="1"/>
</dbReference>